<keyword evidence="3" id="KW-0645">Protease</keyword>
<feature type="transmembrane region" description="Helical" evidence="1">
    <location>
        <begin position="6"/>
        <end position="24"/>
    </location>
</feature>
<feature type="transmembrane region" description="Helical" evidence="1">
    <location>
        <begin position="45"/>
        <end position="65"/>
    </location>
</feature>
<keyword evidence="1" id="KW-0472">Membrane</keyword>
<evidence type="ECO:0000256" key="1">
    <source>
        <dbReference type="SAM" id="Phobius"/>
    </source>
</evidence>
<name>A0A1U9K8M9_9BACL</name>
<dbReference type="AlphaFoldDB" id="A0A1U9K8M9"/>
<evidence type="ECO:0000313" key="3">
    <source>
        <dbReference type="EMBL" id="AQS56388.1"/>
    </source>
</evidence>
<dbReference type="EMBL" id="CP019699">
    <property type="protein sequence ID" value="AQS56388.1"/>
    <property type="molecule type" value="Genomic_DNA"/>
</dbReference>
<dbReference type="InterPro" id="IPR003675">
    <property type="entry name" value="Rce1/LyrA-like_dom"/>
</dbReference>
<dbReference type="RefSeq" id="WP_077720252.1">
    <property type="nucleotide sequence ID" value="NZ_CP019699.1"/>
</dbReference>
<proteinExistence type="predicted"/>
<accession>A0A1U9K8M9</accession>
<evidence type="ECO:0000313" key="4">
    <source>
        <dbReference type="Proteomes" id="UP000188603"/>
    </source>
</evidence>
<feature type="transmembrane region" description="Helical" evidence="1">
    <location>
        <begin position="206"/>
        <end position="231"/>
    </location>
</feature>
<evidence type="ECO:0000259" key="2">
    <source>
        <dbReference type="Pfam" id="PF02517"/>
    </source>
</evidence>
<feature type="transmembrane region" description="Helical" evidence="1">
    <location>
        <begin position="85"/>
        <end position="106"/>
    </location>
</feature>
<keyword evidence="3" id="KW-0378">Hydrolase</keyword>
<dbReference type="Pfam" id="PF02517">
    <property type="entry name" value="Rce1-like"/>
    <property type="match status" value="1"/>
</dbReference>
<organism evidence="3 4">
    <name type="scientific">Novibacillus thermophilus</name>
    <dbReference type="NCBI Taxonomy" id="1471761"/>
    <lineage>
        <taxon>Bacteria</taxon>
        <taxon>Bacillati</taxon>
        <taxon>Bacillota</taxon>
        <taxon>Bacilli</taxon>
        <taxon>Bacillales</taxon>
        <taxon>Thermoactinomycetaceae</taxon>
        <taxon>Novibacillus</taxon>
    </lineage>
</organism>
<dbReference type="OrthoDB" id="2357478at2"/>
<gene>
    <name evidence="3" type="ORF">B0W44_12080</name>
</gene>
<feature type="transmembrane region" description="Helical" evidence="1">
    <location>
        <begin position="175"/>
        <end position="194"/>
    </location>
</feature>
<dbReference type="GO" id="GO:0006508">
    <property type="term" value="P:proteolysis"/>
    <property type="evidence" value="ECO:0007669"/>
    <property type="project" value="UniProtKB-KW"/>
</dbReference>
<reference evidence="3 4" key="1">
    <citation type="journal article" date="2015" name="Int. J. Syst. Evol. Microbiol.">
        <title>Novibacillus thermophilus gen. nov., sp. nov., a Gram-staining-negative and moderately thermophilic member of the family Thermoactinomycetaceae.</title>
        <authorList>
            <person name="Yang G."/>
            <person name="Chen J."/>
            <person name="Zhou S."/>
        </authorList>
    </citation>
    <scope>NUCLEOTIDE SEQUENCE [LARGE SCALE GENOMIC DNA]</scope>
    <source>
        <strain evidence="3 4">SG-1</strain>
    </source>
</reference>
<protein>
    <submittedName>
        <fullName evidence="3">CAAX protease</fullName>
    </submittedName>
</protein>
<keyword evidence="4" id="KW-1185">Reference proteome</keyword>
<feature type="domain" description="CAAX prenyl protease 2/Lysostaphin resistance protein A-like" evidence="2">
    <location>
        <begin position="147"/>
        <end position="234"/>
    </location>
</feature>
<dbReference type="KEGG" id="ntr:B0W44_12080"/>
<dbReference type="GO" id="GO:0080120">
    <property type="term" value="P:CAAX-box protein maturation"/>
    <property type="evidence" value="ECO:0007669"/>
    <property type="project" value="UniProtKB-ARBA"/>
</dbReference>
<dbReference type="GO" id="GO:0004175">
    <property type="term" value="F:endopeptidase activity"/>
    <property type="evidence" value="ECO:0007669"/>
    <property type="project" value="UniProtKB-ARBA"/>
</dbReference>
<dbReference type="PANTHER" id="PTHR43592:SF15">
    <property type="entry name" value="CAAX AMINO TERMINAL PROTEASE FAMILY PROTEIN"/>
    <property type="match status" value="1"/>
</dbReference>
<sequence length="246" mass="28422">MEFAFWLVIIFTLLYEPIVGYVDFRKFKLDVKTNEKARIHYYIHSIIGLWVPAIFILLLAAFTDLTYKDIGLTWPAINTEIFGPVITYSAFGIALFYLFVILYYLIGYRYSAKIKNQLLQVKEKEWEKAAFSEILPTTKKERKLWNYVSITAAVTEEIIYRGFLISALAFLFPHFSIWLITLLASFLFGLAHTYQGLITGVLRTTVMGMVFSILYIGLGSILPLIVFHFLIDFFAQLGENVTEKQT</sequence>
<dbReference type="PANTHER" id="PTHR43592">
    <property type="entry name" value="CAAX AMINO TERMINAL PROTEASE"/>
    <property type="match status" value="1"/>
</dbReference>
<keyword evidence="1" id="KW-1133">Transmembrane helix</keyword>
<keyword evidence="1" id="KW-0812">Transmembrane</keyword>
<dbReference type="STRING" id="1471761.B0W44_12080"/>
<dbReference type="Proteomes" id="UP000188603">
    <property type="component" value="Chromosome"/>
</dbReference>